<keyword evidence="1" id="KW-0812">Transmembrane</keyword>
<keyword evidence="1" id="KW-0472">Membrane</keyword>
<dbReference type="SUPFAM" id="SSF53822">
    <property type="entry name" value="Periplasmic binding protein-like I"/>
    <property type="match status" value="1"/>
</dbReference>
<keyword evidence="3" id="KW-1185">Reference proteome</keyword>
<evidence type="ECO:0000256" key="1">
    <source>
        <dbReference type="SAM" id="Phobius"/>
    </source>
</evidence>
<proteinExistence type="predicted"/>
<dbReference type="RefSeq" id="WP_137065687.1">
    <property type="nucleotide sequence ID" value="NZ_CP040748.1"/>
</dbReference>
<dbReference type="OrthoDB" id="3277123at2"/>
<evidence type="ECO:0000313" key="3">
    <source>
        <dbReference type="Proteomes" id="UP000307808"/>
    </source>
</evidence>
<gene>
    <name evidence="2" type="ORF">FC770_08485</name>
</gene>
<accession>A0A4U2YMI8</accession>
<name>A0A4U2YMI8_9ACTN</name>
<dbReference type="EMBL" id="SZPY01000002">
    <property type="protein sequence ID" value="TKI62418.1"/>
    <property type="molecule type" value="Genomic_DNA"/>
</dbReference>
<sequence length="455" mass="49608">MALGSRKNRSPHPSMWRDKSALLRSGLVSVGLVVSLVGCSALMPGGNLGLSPQAGDGPGVTEDSVKVVFIGTDLEAVQEITGFKTEPVGDLKAQVKALETWVNENGGLGGKKMEAVYRLYDAVNDSVAAEEQLCKQITQDDEAFAVVLTGQYQPNARPCYQRAQTLMFDAALMASDQEFYDEMAPFLWTASFPEYGAFTEAQLDVMKEEGFFDAANGLGVIAADSAINKRVFEKIVEPRLKEEGVSSEVSWIDTTDMTSLFQTLTQAATTFRNKRYENVMFLGGSRMSSMFDSASATVQYKARYAMSSFDNPTYFVNNTGQISEGVTEGMVGVGFHPPQEVGDSMSFPNENEKVCIDIFAESDITWENREGARVGLPFCDAVRLLKAGADELSGDFNAWNWAKAVKTVGGDFTPSSGFGQGLKTSNAAAGGYRVMRFDEECKCFVYEGEERSFNE</sequence>
<evidence type="ECO:0000313" key="2">
    <source>
        <dbReference type="EMBL" id="TKI62418.1"/>
    </source>
</evidence>
<reference evidence="2 3" key="1">
    <citation type="submission" date="2019-04" db="EMBL/GenBank/DDBJ databases">
        <authorList>
            <person name="Dong K."/>
        </authorList>
    </citation>
    <scope>NUCLEOTIDE SEQUENCE [LARGE SCALE GENOMIC DNA]</scope>
    <source>
        <strain evidence="3">dk3543</strain>
    </source>
</reference>
<dbReference type="Proteomes" id="UP000307808">
    <property type="component" value="Unassembled WGS sequence"/>
</dbReference>
<organism evidence="2 3">
    <name type="scientific">Nocardioides jishulii</name>
    <dbReference type="NCBI Taxonomy" id="2575440"/>
    <lineage>
        <taxon>Bacteria</taxon>
        <taxon>Bacillati</taxon>
        <taxon>Actinomycetota</taxon>
        <taxon>Actinomycetes</taxon>
        <taxon>Propionibacteriales</taxon>
        <taxon>Nocardioidaceae</taxon>
        <taxon>Nocardioides</taxon>
    </lineage>
</organism>
<dbReference type="InterPro" id="IPR028082">
    <property type="entry name" value="Peripla_BP_I"/>
</dbReference>
<feature type="transmembrane region" description="Helical" evidence="1">
    <location>
        <begin position="21"/>
        <end position="43"/>
    </location>
</feature>
<keyword evidence="1" id="KW-1133">Transmembrane helix</keyword>
<comment type="caution">
    <text evidence="2">The sequence shown here is derived from an EMBL/GenBank/DDBJ whole genome shotgun (WGS) entry which is preliminary data.</text>
</comment>
<dbReference type="Gene3D" id="3.40.50.2300">
    <property type="match status" value="2"/>
</dbReference>
<dbReference type="AlphaFoldDB" id="A0A4U2YMI8"/>
<protein>
    <submittedName>
        <fullName evidence="2">Uncharacterized protein</fullName>
    </submittedName>
</protein>